<reference evidence="1" key="1">
    <citation type="submission" date="2024-03" db="EMBL/GenBank/DDBJ databases">
        <title>Human intestinal bacterial collection.</title>
        <authorList>
            <person name="Pauvert C."/>
            <person name="Hitch T.C.A."/>
            <person name="Clavel T."/>
        </authorList>
    </citation>
    <scope>NUCLEOTIDE SEQUENCE</scope>
    <source>
        <strain evidence="1">CLA-AA-H227</strain>
    </source>
</reference>
<evidence type="ECO:0000313" key="2">
    <source>
        <dbReference type="Proteomes" id="UP001439875"/>
    </source>
</evidence>
<evidence type="ECO:0000313" key="1">
    <source>
        <dbReference type="EMBL" id="MEQ2525142.1"/>
    </source>
</evidence>
<gene>
    <name evidence="1" type="ORF">WMO40_00400</name>
</gene>
<keyword evidence="2" id="KW-1185">Reference proteome</keyword>
<proteinExistence type="predicted"/>
<name>A0ACC6S5C4_9BACI</name>
<protein>
    <submittedName>
        <fullName evidence="1">Uncharacterized protein</fullName>
    </submittedName>
</protein>
<accession>A0ACC6S5C4</accession>
<comment type="caution">
    <text evidence="1">The sequence shown here is derived from an EMBL/GenBank/DDBJ whole genome shotgun (WGS) entry which is preliminary data.</text>
</comment>
<sequence>MNTKWKSIVSGGRINYNQADVYQMYAYINAYKSAERCLVIYPKVDEPLILPKWKLHDGRPEKFIDIQTVRLDRFENTIKDLSNAIIE</sequence>
<organism evidence="1 2">
    <name type="scientific">Robertmurraya yapensis</name>
    <name type="common">ex Hitch et al 2024</name>
    <dbReference type="NCBI Taxonomy" id="3133160"/>
    <lineage>
        <taxon>Bacteria</taxon>
        <taxon>Bacillati</taxon>
        <taxon>Bacillota</taxon>
        <taxon>Bacilli</taxon>
        <taxon>Bacillales</taxon>
        <taxon>Bacillaceae</taxon>
        <taxon>Robertmurraya</taxon>
    </lineage>
</organism>
<dbReference type="Proteomes" id="UP001439875">
    <property type="component" value="Unassembled WGS sequence"/>
</dbReference>
<dbReference type="EMBL" id="JBBMEW010000001">
    <property type="protein sequence ID" value="MEQ2525142.1"/>
    <property type="molecule type" value="Genomic_DNA"/>
</dbReference>